<proteinExistence type="predicted"/>
<accession>U5CLP9</accession>
<dbReference type="AlphaFoldDB" id="U5CLP9"/>
<name>U5CLP9_CALSX</name>
<sequence>MFKLNDANLYENPDLVDFTEILMEIGETAVSVTGIQIIF</sequence>
<reference evidence="1 2" key="1">
    <citation type="journal article" date="2013" name="Genome Announc.">
        <title>Draft Genome Sequence of an Anaerobic and Extremophilic Bacterium, Caldanaerobacter yonseiensis, Isolated from a Geothermal Hot Stream.</title>
        <authorList>
            <person name="Lee S.J."/>
            <person name="Lee Y.J."/>
            <person name="Park G.S."/>
            <person name="Kim B.C."/>
            <person name="Lee S.J."/>
            <person name="Shin J.H."/>
            <person name="Lee D.W."/>
        </authorList>
    </citation>
    <scope>NUCLEOTIDE SEQUENCE [LARGE SCALE GENOMIC DNA]</scope>
    <source>
        <strain evidence="1 2">KB-1</strain>
    </source>
</reference>
<comment type="caution">
    <text evidence="1">The sequence shown here is derived from an EMBL/GenBank/DDBJ whole genome shotgun (WGS) entry which is preliminary data.</text>
</comment>
<protein>
    <submittedName>
        <fullName evidence="1">Uncharacterized protein</fullName>
    </submittedName>
</protein>
<dbReference type="EMBL" id="AXDC01000063">
    <property type="protein sequence ID" value="ERM90729.1"/>
    <property type="molecule type" value="Genomic_DNA"/>
</dbReference>
<evidence type="ECO:0000313" key="2">
    <source>
        <dbReference type="Proteomes" id="UP000016856"/>
    </source>
</evidence>
<evidence type="ECO:0000313" key="1">
    <source>
        <dbReference type="EMBL" id="ERM90729.1"/>
    </source>
</evidence>
<dbReference type="Proteomes" id="UP000016856">
    <property type="component" value="Unassembled WGS sequence"/>
</dbReference>
<gene>
    <name evidence="1" type="ORF">O163_14365</name>
</gene>
<dbReference type="PATRIC" id="fig|1388761.3.peg.2857"/>
<organism evidence="1 2">
    <name type="scientific">Caldanaerobacter subterraneus subsp. yonseiensis KB-1</name>
    <dbReference type="NCBI Taxonomy" id="1388761"/>
    <lineage>
        <taxon>Bacteria</taxon>
        <taxon>Bacillati</taxon>
        <taxon>Bacillota</taxon>
        <taxon>Clostridia</taxon>
        <taxon>Thermoanaerobacterales</taxon>
        <taxon>Thermoanaerobacteraceae</taxon>
        <taxon>Caldanaerobacter</taxon>
    </lineage>
</organism>